<evidence type="ECO:0000256" key="1">
    <source>
        <dbReference type="ARBA" id="ARBA00001946"/>
    </source>
</evidence>
<sequence length="320" mass="34857">MTRPSVLAVVGPTAAGKSDLAVELALRLHGEVVNADSMQVYRGMDIGTAKLPLAERGGVRHHVVDVLDVGETATVAEFQQRARSAIADCHDRDVLPVVVGGSALYIRAILDRFEFPGTDPAIRGRLEDELARAGAERLHARLAELDPAAAAGILPTNTRRIVRALEVVELTGRPFTASLPAYEYAFPDVCQVGLDVPRDVLDERIRERVDRMWDAGFVAEVRRLDAAGLRTGLTAARALGYSQVLAFLAGECTEQEAKESTVRATRRFARRQDSWFRRDPRIHWLPYDAPDLVNRAVDRAAGRAAGSTAHDAVDNAPDLG</sequence>
<comment type="caution">
    <text evidence="10">Lacks conserved residue(s) required for the propagation of feature annotation.</text>
</comment>
<reference evidence="14 15" key="1">
    <citation type="submission" date="2020-07" db="EMBL/GenBank/DDBJ databases">
        <title>Sequencing the genomes of 1000 actinobacteria strains.</title>
        <authorList>
            <person name="Klenk H.-P."/>
        </authorList>
    </citation>
    <scope>NUCLEOTIDE SEQUENCE [LARGE SCALE GENOMIC DNA]</scope>
    <source>
        <strain evidence="14 15">DSM 18448</strain>
    </source>
</reference>
<keyword evidence="5 10" id="KW-0819">tRNA processing</keyword>
<dbReference type="EC" id="2.5.1.75" evidence="10"/>
<dbReference type="PANTHER" id="PTHR11088:SF60">
    <property type="entry name" value="TRNA DIMETHYLALLYLTRANSFERASE"/>
    <property type="match status" value="1"/>
</dbReference>
<keyword evidence="6 10" id="KW-0547">Nucleotide-binding</keyword>
<evidence type="ECO:0000256" key="6">
    <source>
        <dbReference type="ARBA" id="ARBA00022741"/>
    </source>
</evidence>
<keyword evidence="15" id="KW-1185">Reference proteome</keyword>
<dbReference type="RefSeq" id="WP_179787256.1">
    <property type="nucleotide sequence ID" value="NZ_BAAARR010000008.1"/>
</dbReference>
<keyword evidence="7 10" id="KW-0067">ATP-binding</keyword>
<dbReference type="Proteomes" id="UP000579605">
    <property type="component" value="Unassembled WGS sequence"/>
</dbReference>
<dbReference type="InterPro" id="IPR039657">
    <property type="entry name" value="Dimethylallyltransferase"/>
</dbReference>
<evidence type="ECO:0000313" key="15">
    <source>
        <dbReference type="Proteomes" id="UP000579605"/>
    </source>
</evidence>
<comment type="similarity">
    <text evidence="3 10 13">Belongs to the IPP transferase family.</text>
</comment>
<keyword evidence="4 10" id="KW-0808">Transferase</keyword>
<dbReference type="PANTHER" id="PTHR11088">
    <property type="entry name" value="TRNA DIMETHYLALLYLTRANSFERASE"/>
    <property type="match status" value="1"/>
</dbReference>
<comment type="cofactor">
    <cofactor evidence="1 10">
        <name>Mg(2+)</name>
        <dbReference type="ChEBI" id="CHEBI:18420"/>
    </cofactor>
</comment>
<keyword evidence="8 10" id="KW-0460">Magnesium</keyword>
<gene>
    <name evidence="10" type="primary">miaA</name>
    <name evidence="14" type="ORF">F4554_002187</name>
</gene>
<comment type="function">
    <text evidence="2 10 12">Catalyzes the transfer of a dimethylallyl group onto the adenine at position 37 in tRNAs that read codons beginning with uridine, leading to the formation of N6-(dimethylallyl)adenosine (i(6)A).</text>
</comment>
<dbReference type="GO" id="GO:0006400">
    <property type="term" value="P:tRNA modification"/>
    <property type="evidence" value="ECO:0007669"/>
    <property type="project" value="TreeGrafter"/>
</dbReference>
<dbReference type="AlphaFoldDB" id="A0A852ZIZ1"/>
<evidence type="ECO:0000256" key="11">
    <source>
        <dbReference type="RuleBase" id="RU003783"/>
    </source>
</evidence>
<dbReference type="EMBL" id="JACBZH010000001">
    <property type="protein sequence ID" value="NYH89549.1"/>
    <property type="molecule type" value="Genomic_DNA"/>
</dbReference>
<accession>A0A852ZIZ1</accession>
<evidence type="ECO:0000256" key="10">
    <source>
        <dbReference type="HAMAP-Rule" id="MF_00185"/>
    </source>
</evidence>
<dbReference type="InterPro" id="IPR027417">
    <property type="entry name" value="P-loop_NTPase"/>
</dbReference>
<evidence type="ECO:0000256" key="2">
    <source>
        <dbReference type="ARBA" id="ARBA00003213"/>
    </source>
</evidence>
<organism evidence="14 15">
    <name type="scientific">Actinopolymorpha rutila</name>
    <dbReference type="NCBI Taxonomy" id="446787"/>
    <lineage>
        <taxon>Bacteria</taxon>
        <taxon>Bacillati</taxon>
        <taxon>Actinomycetota</taxon>
        <taxon>Actinomycetes</taxon>
        <taxon>Propionibacteriales</taxon>
        <taxon>Actinopolymorphaceae</taxon>
        <taxon>Actinopolymorpha</taxon>
    </lineage>
</organism>
<evidence type="ECO:0000313" key="14">
    <source>
        <dbReference type="EMBL" id="NYH89549.1"/>
    </source>
</evidence>
<comment type="catalytic activity">
    <reaction evidence="9 10 11">
        <text>adenosine(37) in tRNA + dimethylallyl diphosphate = N(6)-dimethylallyladenosine(37) in tRNA + diphosphate</text>
        <dbReference type="Rhea" id="RHEA:26482"/>
        <dbReference type="Rhea" id="RHEA-COMP:10162"/>
        <dbReference type="Rhea" id="RHEA-COMP:10375"/>
        <dbReference type="ChEBI" id="CHEBI:33019"/>
        <dbReference type="ChEBI" id="CHEBI:57623"/>
        <dbReference type="ChEBI" id="CHEBI:74411"/>
        <dbReference type="ChEBI" id="CHEBI:74415"/>
        <dbReference type="EC" id="2.5.1.75"/>
    </reaction>
</comment>
<evidence type="ECO:0000256" key="3">
    <source>
        <dbReference type="ARBA" id="ARBA00005842"/>
    </source>
</evidence>
<dbReference type="InterPro" id="IPR018022">
    <property type="entry name" value="IPT"/>
</dbReference>
<comment type="subunit">
    <text evidence="10">Monomer.</text>
</comment>
<evidence type="ECO:0000256" key="5">
    <source>
        <dbReference type="ARBA" id="ARBA00022694"/>
    </source>
</evidence>
<feature type="region of interest" description="Interaction with substrate tRNA" evidence="10">
    <location>
        <begin position="36"/>
        <end position="39"/>
    </location>
</feature>
<protein>
    <recommendedName>
        <fullName evidence="10">tRNA dimethylallyltransferase</fullName>
        <ecNumber evidence="10">2.5.1.75</ecNumber>
    </recommendedName>
    <alternativeName>
        <fullName evidence="10">Dimethylallyl diphosphate:tRNA dimethylallyltransferase</fullName>
        <shortName evidence="10">DMAPP:tRNA dimethylallyltransferase</shortName>
        <shortName evidence="10">DMATase</shortName>
    </alternativeName>
    <alternativeName>
        <fullName evidence="10">Isopentenyl-diphosphate:tRNA isopentenyltransferase</fullName>
        <shortName evidence="10">IPP transferase</shortName>
        <shortName evidence="10">IPPT</shortName>
        <shortName evidence="10">IPTase</shortName>
    </alternativeName>
</protein>
<dbReference type="GO" id="GO:0052381">
    <property type="term" value="F:tRNA dimethylallyltransferase activity"/>
    <property type="evidence" value="ECO:0007669"/>
    <property type="project" value="UniProtKB-UniRule"/>
</dbReference>
<name>A0A852ZIZ1_9ACTN</name>
<dbReference type="HAMAP" id="MF_00185">
    <property type="entry name" value="IPP_trans"/>
    <property type="match status" value="1"/>
</dbReference>
<feature type="site" description="Interaction with substrate tRNA" evidence="10">
    <location>
        <position position="123"/>
    </location>
</feature>
<proteinExistence type="inferred from homology"/>
<feature type="site" description="Interaction with substrate tRNA" evidence="10">
    <location>
        <position position="102"/>
    </location>
</feature>
<evidence type="ECO:0000256" key="13">
    <source>
        <dbReference type="RuleBase" id="RU003785"/>
    </source>
</evidence>
<dbReference type="FunFam" id="1.10.20.140:FF:000001">
    <property type="entry name" value="tRNA dimethylallyltransferase"/>
    <property type="match status" value="1"/>
</dbReference>
<evidence type="ECO:0000256" key="12">
    <source>
        <dbReference type="RuleBase" id="RU003784"/>
    </source>
</evidence>
<dbReference type="SUPFAM" id="SSF52540">
    <property type="entry name" value="P-loop containing nucleoside triphosphate hydrolases"/>
    <property type="match status" value="1"/>
</dbReference>
<evidence type="ECO:0000256" key="8">
    <source>
        <dbReference type="ARBA" id="ARBA00022842"/>
    </source>
</evidence>
<dbReference type="Gene3D" id="3.40.50.300">
    <property type="entry name" value="P-loop containing nucleotide triphosphate hydrolases"/>
    <property type="match status" value="1"/>
</dbReference>
<evidence type="ECO:0000256" key="9">
    <source>
        <dbReference type="ARBA" id="ARBA00049563"/>
    </source>
</evidence>
<evidence type="ECO:0000256" key="7">
    <source>
        <dbReference type="ARBA" id="ARBA00022840"/>
    </source>
</evidence>
<comment type="caution">
    <text evidence="14">The sequence shown here is derived from an EMBL/GenBank/DDBJ whole genome shotgun (WGS) entry which is preliminary data.</text>
</comment>
<evidence type="ECO:0000256" key="4">
    <source>
        <dbReference type="ARBA" id="ARBA00022679"/>
    </source>
</evidence>
<dbReference type="NCBIfam" id="TIGR00174">
    <property type="entry name" value="miaA"/>
    <property type="match status" value="1"/>
</dbReference>
<dbReference type="GO" id="GO:0005524">
    <property type="term" value="F:ATP binding"/>
    <property type="evidence" value="ECO:0007669"/>
    <property type="project" value="UniProtKB-UniRule"/>
</dbReference>
<feature type="binding site" evidence="10">
    <location>
        <begin position="13"/>
        <end position="18"/>
    </location>
    <ligand>
        <name>substrate</name>
    </ligand>
</feature>
<dbReference type="Pfam" id="PF01715">
    <property type="entry name" value="IPPT"/>
    <property type="match status" value="1"/>
</dbReference>
<dbReference type="Gene3D" id="1.10.20.140">
    <property type="match status" value="1"/>
</dbReference>
<feature type="binding site" evidence="10">
    <location>
        <begin position="11"/>
        <end position="18"/>
    </location>
    <ligand>
        <name>ATP</name>
        <dbReference type="ChEBI" id="CHEBI:30616"/>
    </ligand>
</feature>